<comment type="caution">
    <text evidence="1">The sequence shown here is derived from an EMBL/GenBank/DDBJ whole genome shotgun (WGS) entry which is preliminary data.</text>
</comment>
<name>A6FZ66_9BACT</name>
<reference evidence="1 2" key="1">
    <citation type="submission" date="2007-06" db="EMBL/GenBank/DDBJ databases">
        <authorList>
            <person name="Shimkets L."/>
            <person name="Ferriera S."/>
            <person name="Johnson J."/>
            <person name="Kravitz S."/>
            <person name="Beeson K."/>
            <person name="Sutton G."/>
            <person name="Rogers Y.-H."/>
            <person name="Friedman R."/>
            <person name="Frazier M."/>
            <person name="Venter J.C."/>
        </authorList>
    </citation>
    <scope>NUCLEOTIDE SEQUENCE [LARGE SCALE GENOMIC DNA]</scope>
    <source>
        <strain evidence="1 2">SIR-1</strain>
    </source>
</reference>
<dbReference type="EMBL" id="ABCS01000006">
    <property type="protein sequence ID" value="EDM80950.1"/>
    <property type="molecule type" value="Genomic_DNA"/>
</dbReference>
<organism evidence="1 2">
    <name type="scientific">Plesiocystis pacifica SIR-1</name>
    <dbReference type="NCBI Taxonomy" id="391625"/>
    <lineage>
        <taxon>Bacteria</taxon>
        <taxon>Pseudomonadati</taxon>
        <taxon>Myxococcota</taxon>
        <taxon>Polyangia</taxon>
        <taxon>Nannocystales</taxon>
        <taxon>Nannocystaceae</taxon>
        <taxon>Plesiocystis</taxon>
    </lineage>
</organism>
<protein>
    <submittedName>
        <fullName evidence="1">Uncharacterized protein</fullName>
    </submittedName>
</protein>
<sequence length="477" mass="53057">MAIDTKNRSELKAYFVKNAIPTESNFSDLIDGQLNQADDGVFKLGDEPLSVVAAPGDQKRVLRLYENYPAQQPSWTVSLMPRTNPGNKNTAARGLGFDAPDGSNRLFLAADGKLGVGTTKPTDKLTVHGGDVRIEGGNYRRLKVVSDTYWAGIEIVARNTDGKGGRPHIDFTHGDLDNPNFGLRLSATSNTQLMLEGGSLGVGVNPSKALDVNGEALVRNNLQANKALYVKEGLIHNGQRGGHENTDGSYYRKGNQVYMTLADWLLLRKPNDGDTWGIALGSNGELRTKQGLSVGEGNRSNHMDYDGAWYRKGNENWMTVDGWVYYRKPKDGDNWGLRIHNNGHVETKNCFHFGAGDRGSHIDADGVLYRKAGQAWLTVDDNFYIRDSGQKNDERKFHFDTNNGNLHASRGLYCGTVVGIGNWRIVEDGNHLIFKRGNLTIMRLSIDHDRIQFYQDRNYKAPYWYFNSKGSTGRHKG</sequence>
<keyword evidence="2" id="KW-1185">Reference proteome</keyword>
<dbReference type="AlphaFoldDB" id="A6FZ66"/>
<proteinExistence type="predicted"/>
<evidence type="ECO:0000313" key="1">
    <source>
        <dbReference type="EMBL" id="EDM80950.1"/>
    </source>
</evidence>
<dbReference type="RefSeq" id="WP_006969765.1">
    <property type="nucleotide sequence ID" value="NZ_ABCS01000006.1"/>
</dbReference>
<dbReference type="OrthoDB" id="9793307at2"/>
<gene>
    <name evidence="1" type="ORF">PPSIR1_25261</name>
</gene>
<dbReference type="eggNOG" id="COG4675">
    <property type="taxonomic scope" value="Bacteria"/>
</dbReference>
<evidence type="ECO:0000313" key="2">
    <source>
        <dbReference type="Proteomes" id="UP000005801"/>
    </source>
</evidence>
<dbReference type="Proteomes" id="UP000005801">
    <property type="component" value="Unassembled WGS sequence"/>
</dbReference>
<accession>A6FZ66</accession>
<dbReference type="STRING" id="391625.PPSIR1_25261"/>